<feature type="domain" description="Nephrocystin 3-like N-terminal" evidence="2">
    <location>
        <begin position="66"/>
        <end position="215"/>
    </location>
</feature>
<protein>
    <recommendedName>
        <fullName evidence="2">Nephrocystin 3-like N-terminal domain-containing protein</fullName>
    </recommendedName>
</protein>
<accession>A0A8H5FJT3</accession>
<dbReference type="EMBL" id="JAACJK010000009">
    <property type="protein sequence ID" value="KAF5339222.1"/>
    <property type="molecule type" value="Genomic_DNA"/>
</dbReference>
<dbReference type="Gene3D" id="3.40.50.300">
    <property type="entry name" value="P-loop containing nucleotide triphosphate hydrolases"/>
    <property type="match status" value="1"/>
</dbReference>
<dbReference type="Pfam" id="PF24883">
    <property type="entry name" value="NPHP3_N"/>
    <property type="match status" value="1"/>
</dbReference>
<dbReference type="InterPro" id="IPR027417">
    <property type="entry name" value="P-loop_NTPase"/>
</dbReference>
<gene>
    <name evidence="3" type="ORF">D9611_011125</name>
</gene>
<dbReference type="PANTHER" id="PTHR10039:SF14">
    <property type="entry name" value="NACHT DOMAIN-CONTAINING PROTEIN"/>
    <property type="match status" value="1"/>
</dbReference>
<dbReference type="InterPro" id="IPR056884">
    <property type="entry name" value="NPHP3-like_N"/>
</dbReference>
<reference evidence="3 4" key="1">
    <citation type="journal article" date="2020" name="ISME J.">
        <title>Uncovering the hidden diversity of litter-decomposition mechanisms in mushroom-forming fungi.</title>
        <authorList>
            <person name="Floudas D."/>
            <person name="Bentzer J."/>
            <person name="Ahren D."/>
            <person name="Johansson T."/>
            <person name="Persson P."/>
            <person name="Tunlid A."/>
        </authorList>
    </citation>
    <scope>NUCLEOTIDE SEQUENCE [LARGE SCALE GENOMIC DNA]</scope>
    <source>
        <strain evidence="3 4">CBS 175.51</strain>
    </source>
</reference>
<name>A0A8H5FJT3_9AGAR</name>
<evidence type="ECO:0000313" key="4">
    <source>
        <dbReference type="Proteomes" id="UP000541558"/>
    </source>
</evidence>
<dbReference type="Proteomes" id="UP000541558">
    <property type="component" value="Unassembled WGS sequence"/>
</dbReference>
<dbReference type="PANTHER" id="PTHR10039">
    <property type="entry name" value="AMELOGENIN"/>
    <property type="match status" value="1"/>
</dbReference>
<organism evidence="3 4">
    <name type="scientific">Ephemerocybe angulata</name>
    <dbReference type="NCBI Taxonomy" id="980116"/>
    <lineage>
        <taxon>Eukaryota</taxon>
        <taxon>Fungi</taxon>
        <taxon>Dikarya</taxon>
        <taxon>Basidiomycota</taxon>
        <taxon>Agaricomycotina</taxon>
        <taxon>Agaricomycetes</taxon>
        <taxon>Agaricomycetidae</taxon>
        <taxon>Agaricales</taxon>
        <taxon>Agaricineae</taxon>
        <taxon>Psathyrellaceae</taxon>
        <taxon>Ephemerocybe</taxon>
    </lineage>
</organism>
<dbReference type="OrthoDB" id="5967843at2759"/>
<evidence type="ECO:0000259" key="2">
    <source>
        <dbReference type="Pfam" id="PF24883"/>
    </source>
</evidence>
<comment type="caution">
    <text evidence="3">The sequence shown here is derived from an EMBL/GenBank/DDBJ whole genome shotgun (WGS) entry which is preliminary data.</text>
</comment>
<proteinExistence type="predicted"/>
<dbReference type="AlphaFoldDB" id="A0A8H5FJT3"/>
<evidence type="ECO:0000313" key="3">
    <source>
        <dbReference type="EMBL" id="KAF5339222.1"/>
    </source>
</evidence>
<sequence length="573" mass="64630">MGSYFNHASNFRIENVDIRANTYTGAKSALERLEEHISPGAAFNSDERCDAPKCHPDTRIAVQDEIMSWIAAGETDAEPKRILWLTGPAGTGKTAIAGSVAETCSKAGLLAASFFFSSFSGSADRRSKRFLVPTLAYQLRKHQGLAAVGRGILSTIDHDPAVFTTRLKDQLEDLILKPLRQLHGQLDASSIPKVIIVDGIDECEGTNLLSRPMTEEETRTASERDQLEILDILLQAASDPTFPFRIIAVSRPERHISTFFSPAAARTAIFKIFLDESYDPDSDITLFLQSKFAEIRHKYLLPPSWPTEEQIHTLVSRASGQFIYAATVIRFVEDNSKLPQMKLDHVLNLKSAGSNPLQALDTLYTHILEGCPDPKSTAKWIRQIANHNTEHPAHFWRLYLESNPGEMEYVLGCIPSLVHLPAPDDQRAPPRFFHKSLPDFLEYRCPDELHVDSFEMVTFMAERYFGTLRAKGPLVPCPEPDREEFLTYFLGFLTYDDLSVRSLVDVTIFLPYDPKPQAPCDARYWVDRILDDENHTRYAYADWATLFLHEIHENVVPNVPLPARMRAVEKGND</sequence>
<evidence type="ECO:0000256" key="1">
    <source>
        <dbReference type="ARBA" id="ARBA00022737"/>
    </source>
</evidence>
<dbReference type="SUPFAM" id="SSF52540">
    <property type="entry name" value="P-loop containing nucleoside triphosphate hydrolases"/>
    <property type="match status" value="1"/>
</dbReference>
<keyword evidence="4" id="KW-1185">Reference proteome</keyword>
<keyword evidence="1" id="KW-0677">Repeat</keyword>